<feature type="transmembrane region" description="Helical" evidence="15">
    <location>
        <begin position="187"/>
        <end position="208"/>
    </location>
</feature>
<keyword evidence="20" id="KW-1185">Reference proteome</keyword>
<evidence type="ECO:0000256" key="12">
    <source>
        <dbReference type="ARBA" id="ARBA00023288"/>
    </source>
</evidence>
<dbReference type="EMBL" id="ML976685">
    <property type="protein sequence ID" value="KAF1972783.1"/>
    <property type="molecule type" value="Genomic_DNA"/>
</dbReference>
<evidence type="ECO:0000256" key="2">
    <source>
        <dbReference type="ARBA" id="ARBA00004589"/>
    </source>
</evidence>
<evidence type="ECO:0000256" key="1">
    <source>
        <dbReference type="ARBA" id="ARBA00004141"/>
    </source>
</evidence>
<evidence type="ECO:0000313" key="20">
    <source>
        <dbReference type="Proteomes" id="UP000800036"/>
    </source>
</evidence>
<protein>
    <submittedName>
        <fullName evidence="19">Uncharacterized protein</fullName>
    </submittedName>
</protein>
<feature type="domain" description="Rhodopsin" evidence="18">
    <location>
        <begin position="121"/>
        <end position="361"/>
    </location>
</feature>
<evidence type="ECO:0000313" key="19">
    <source>
        <dbReference type="EMBL" id="KAF1972783.1"/>
    </source>
</evidence>
<evidence type="ECO:0000259" key="17">
    <source>
        <dbReference type="Pfam" id="PF05730"/>
    </source>
</evidence>
<evidence type="ECO:0000256" key="13">
    <source>
        <dbReference type="ARBA" id="ARBA00038359"/>
    </source>
</evidence>
<dbReference type="Pfam" id="PF20684">
    <property type="entry name" value="Fung_rhodopsin"/>
    <property type="match status" value="1"/>
</dbReference>
<feature type="domain" description="CFEM" evidence="17">
    <location>
        <begin position="31"/>
        <end position="90"/>
    </location>
</feature>
<evidence type="ECO:0000256" key="3">
    <source>
        <dbReference type="ARBA" id="ARBA00004613"/>
    </source>
</evidence>
<feature type="transmembrane region" description="Helical" evidence="15">
    <location>
        <begin position="301"/>
        <end position="321"/>
    </location>
</feature>
<evidence type="ECO:0000256" key="10">
    <source>
        <dbReference type="ARBA" id="ARBA00023136"/>
    </source>
</evidence>
<evidence type="ECO:0000259" key="18">
    <source>
        <dbReference type="Pfam" id="PF20684"/>
    </source>
</evidence>
<dbReference type="InterPro" id="IPR052337">
    <property type="entry name" value="SAT4-like"/>
</dbReference>
<dbReference type="Pfam" id="PF05730">
    <property type="entry name" value="CFEM"/>
    <property type="match status" value="1"/>
</dbReference>
<keyword evidence="9 15" id="KW-1133">Transmembrane helix</keyword>
<comment type="similarity">
    <text evidence="4">Belongs to the RBT5 family.</text>
</comment>
<feature type="chain" id="PRO_5025575047" evidence="16">
    <location>
        <begin position="21"/>
        <end position="560"/>
    </location>
</feature>
<reference evidence="19" key="1">
    <citation type="journal article" date="2020" name="Stud. Mycol.">
        <title>101 Dothideomycetes genomes: a test case for predicting lifestyles and emergence of pathogens.</title>
        <authorList>
            <person name="Haridas S."/>
            <person name="Albert R."/>
            <person name="Binder M."/>
            <person name="Bloem J."/>
            <person name="Labutti K."/>
            <person name="Salamov A."/>
            <person name="Andreopoulos B."/>
            <person name="Baker S."/>
            <person name="Barry K."/>
            <person name="Bills G."/>
            <person name="Bluhm B."/>
            <person name="Cannon C."/>
            <person name="Castanera R."/>
            <person name="Culley D."/>
            <person name="Daum C."/>
            <person name="Ezra D."/>
            <person name="Gonzalez J."/>
            <person name="Henrissat B."/>
            <person name="Kuo A."/>
            <person name="Liang C."/>
            <person name="Lipzen A."/>
            <person name="Lutzoni F."/>
            <person name="Magnuson J."/>
            <person name="Mondo S."/>
            <person name="Nolan M."/>
            <person name="Ohm R."/>
            <person name="Pangilinan J."/>
            <person name="Park H.-J."/>
            <person name="Ramirez L."/>
            <person name="Alfaro M."/>
            <person name="Sun H."/>
            <person name="Tritt A."/>
            <person name="Yoshinaga Y."/>
            <person name="Zwiers L.-H."/>
            <person name="Turgeon B."/>
            <person name="Goodwin S."/>
            <person name="Spatafora J."/>
            <person name="Crous P."/>
            <person name="Grigoriev I."/>
        </authorList>
    </citation>
    <scope>NUCLEOTIDE SEQUENCE</scope>
    <source>
        <strain evidence="19">CBS 107.79</strain>
    </source>
</reference>
<dbReference type="PANTHER" id="PTHR33048">
    <property type="entry name" value="PTH11-LIKE INTEGRAL MEMBRANE PROTEIN (AFU_ORTHOLOGUE AFUA_5G11245)"/>
    <property type="match status" value="1"/>
</dbReference>
<evidence type="ECO:0000256" key="5">
    <source>
        <dbReference type="ARBA" id="ARBA00022525"/>
    </source>
</evidence>
<sequence>MKWFKTLLGFLCVLAVRVEAQDSTALLQAALEQLPKCAINCLVSSVSESKCELSDFYCIAHDARLNAGMGLCVQANCTIRESLTTKNFTVRAYGLPVRDHTRLVSYTGVIGGGFALVAVILRVFARMPCFGGTWGWDDWSILVNMIPVVPLTALSVVLANAGLGKDIWTVPFDNITQILHIYYFDEAFYLSSIALTKISILLFYLRIFPNPRFRLLVWVAIAYCIGYILGTTLALIFQCKPLNLAWTRWDNEHPGKCFNLNLLGWMTAALNIVGDLIVILLPLHELSKLAMTRRKKAGIMLMFLGGGFVTVVSILRIKYMIQFSNSQNVTWDYTPIGYWSTLEVHVGVLVACLPAIRSLQRRIFPSSRAPNSYYPGPSGGYGYNSKAGSPFPSIAKSKGGHVDLMSAASQASILRSRDRSKSDKEFIQLDEFEFRLGEKDASPEPENVYNRGDMNTAQVKRGSIHTDDGAVLLPIQGTHVLPPPRASHQNHGRNVSSPSISPQVITVRKEYSVTVEVSPVQWSSLRESDDQETIGRRESQATLTALPKAENKSLGRKRFV</sequence>
<evidence type="ECO:0000256" key="6">
    <source>
        <dbReference type="ARBA" id="ARBA00022622"/>
    </source>
</evidence>
<evidence type="ECO:0000256" key="8">
    <source>
        <dbReference type="ARBA" id="ARBA00022729"/>
    </source>
</evidence>
<dbReference type="GO" id="GO:0005576">
    <property type="term" value="C:extracellular region"/>
    <property type="evidence" value="ECO:0007669"/>
    <property type="project" value="UniProtKB-SubCell"/>
</dbReference>
<feature type="transmembrane region" description="Helical" evidence="15">
    <location>
        <begin position="336"/>
        <end position="356"/>
    </location>
</feature>
<keyword evidence="11" id="KW-1015">Disulfide bond</keyword>
<keyword evidence="6" id="KW-0325">Glycoprotein</keyword>
<keyword evidence="12" id="KW-0449">Lipoprotein</keyword>
<name>A0A6A5V5S0_9PLEO</name>
<dbReference type="InterPro" id="IPR008427">
    <property type="entry name" value="Extracellular_membr_CFEM_dom"/>
</dbReference>
<organism evidence="19 20">
    <name type="scientific">Bimuria novae-zelandiae CBS 107.79</name>
    <dbReference type="NCBI Taxonomy" id="1447943"/>
    <lineage>
        <taxon>Eukaryota</taxon>
        <taxon>Fungi</taxon>
        <taxon>Dikarya</taxon>
        <taxon>Ascomycota</taxon>
        <taxon>Pezizomycotina</taxon>
        <taxon>Dothideomycetes</taxon>
        <taxon>Pleosporomycetidae</taxon>
        <taxon>Pleosporales</taxon>
        <taxon>Massarineae</taxon>
        <taxon>Didymosphaeriaceae</taxon>
        <taxon>Bimuria</taxon>
    </lineage>
</organism>
<dbReference type="OrthoDB" id="5378633at2759"/>
<feature type="transmembrane region" description="Helical" evidence="15">
    <location>
        <begin position="258"/>
        <end position="281"/>
    </location>
</feature>
<evidence type="ECO:0000256" key="15">
    <source>
        <dbReference type="SAM" id="Phobius"/>
    </source>
</evidence>
<feature type="signal peptide" evidence="16">
    <location>
        <begin position="1"/>
        <end position="20"/>
    </location>
</feature>
<comment type="subcellular location">
    <subcellularLocation>
        <location evidence="2">Membrane</location>
        <topology evidence="2">Lipid-anchor</topology>
        <topology evidence="2">GPI-anchor</topology>
    </subcellularLocation>
    <subcellularLocation>
        <location evidence="1">Membrane</location>
        <topology evidence="1">Multi-pass membrane protein</topology>
    </subcellularLocation>
    <subcellularLocation>
        <location evidence="3">Secreted</location>
    </subcellularLocation>
</comment>
<keyword evidence="6" id="KW-0336">GPI-anchor</keyword>
<dbReference type="PANTHER" id="PTHR33048:SF160">
    <property type="entry name" value="SAT4 FAMILY MEMBRANE PROTEIN"/>
    <property type="match status" value="1"/>
</dbReference>
<accession>A0A6A5V5S0</accession>
<feature type="transmembrane region" description="Helical" evidence="15">
    <location>
        <begin position="215"/>
        <end position="238"/>
    </location>
</feature>
<dbReference type="AlphaFoldDB" id="A0A6A5V5S0"/>
<evidence type="ECO:0000256" key="16">
    <source>
        <dbReference type="SAM" id="SignalP"/>
    </source>
</evidence>
<evidence type="ECO:0000256" key="9">
    <source>
        <dbReference type="ARBA" id="ARBA00022989"/>
    </source>
</evidence>
<proteinExistence type="inferred from homology"/>
<evidence type="ECO:0000256" key="4">
    <source>
        <dbReference type="ARBA" id="ARBA00010031"/>
    </source>
</evidence>
<feature type="transmembrane region" description="Helical" evidence="15">
    <location>
        <begin position="141"/>
        <end position="163"/>
    </location>
</feature>
<dbReference type="Proteomes" id="UP000800036">
    <property type="component" value="Unassembled WGS sequence"/>
</dbReference>
<dbReference type="InterPro" id="IPR049326">
    <property type="entry name" value="Rhodopsin_dom_fungi"/>
</dbReference>
<gene>
    <name evidence="19" type="ORF">BU23DRAFT_508119</name>
</gene>
<comment type="similarity">
    <text evidence="13">Belongs to the SAT4 family.</text>
</comment>
<keyword evidence="8 16" id="KW-0732">Signal</keyword>
<evidence type="ECO:0000256" key="11">
    <source>
        <dbReference type="ARBA" id="ARBA00023157"/>
    </source>
</evidence>
<feature type="transmembrane region" description="Helical" evidence="15">
    <location>
        <begin position="103"/>
        <end position="121"/>
    </location>
</feature>
<evidence type="ECO:0000256" key="7">
    <source>
        <dbReference type="ARBA" id="ARBA00022692"/>
    </source>
</evidence>
<evidence type="ECO:0000256" key="14">
    <source>
        <dbReference type="SAM" id="MobiDB-lite"/>
    </source>
</evidence>
<dbReference type="GO" id="GO:0098552">
    <property type="term" value="C:side of membrane"/>
    <property type="evidence" value="ECO:0007669"/>
    <property type="project" value="UniProtKB-KW"/>
</dbReference>
<keyword evidence="10 15" id="KW-0472">Membrane</keyword>
<keyword evidence="5" id="KW-0964">Secreted</keyword>
<keyword evidence="7 15" id="KW-0812">Transmembrane</keyword>
<feature type="region of interest" description="Disordered" evidence="14">
    <location>
        <begin position="525"/>
        <end position="560"/>
    </location>
</feature>